<feature type="compositionally biased region" description="Basic and acidic residues" evidence="1">
    <location>
        <begin position="391"/>
        <end position="401"/>
    </location>
</feature>
<feature type="compositionally biased region" description="Basic and acidic residues" evidence="1">
    <location>
        <begin position="365"/>
        <end position="380"/>
    </location>
</feature>
<reference evidence="2 3" key="1">
    <citation type="journal article" date="2022" name="Nat. Ecol. Evol.">
        <title>A masculinizing supergene underlies an exaggerated male reproductive morph in a spider.</title>
        <authorList>
            <person name="Hendrickx F."/>
            <person name="De Corte Z."/>
            <person name="Sonet G."/>
            <person name="Van Belleghem S.M."/>
            <person name="Kostlbacher S."/>
            <person name="Vangestel C."/>
        </authorList>
    </citation>
    <scope>NUCLEOTIDE SEQUENCE [LARGE SCALE GENOMIC DNA]</scope>
    <source>
        <strain evidence="2">W744_W776</strain>
    </source>
</reference>
<accession>A0AAV6TL36</accession>
<evidence type="ECO:0000313" key="2">
    <source>
        <dbReference type="EMBL" id="KAG8172100.1"/>
    </source>
</evidence>
<feature type="region of interest" description="Disordered" evidence="1">
    <location>
        <begin position="330"/>
        <end position="401"/>
    </location>
</feature>
<feature type="region of interest" description="Disordered" evidence="1">
    <location>
        <begin position="153"/>
        <end position="173"/>
    </location>
</feature>
<evidence type="ECO:0008006" key="4">
    <source>
        <dbReference type="Google" id="ProtNLM"/>
    </source>
</evidence>
<name>A0AAV6TL36_9ARAC</name>
<comment type="caution">
    <text evidence="2">The sequence shown here is derived from an EMBL/GenBank/DDBJ whole genome shotgun (WGS) entry which is preliminary data.</text>
</comment>
<protein>
    <recommendedName>
        <fullName evidence="4">Methanethiol oxidase</fullName>
    </recommendedName>
</protein>
<organism evidence="2 3">
    <name type="scientific">Oedothorax gibbosus</name>
    <dbReference type="NCBI Taxonomy" id="931172"/>
    <lineage>
        <taxon>Eukaryota</taxon>
        <taxon>Metazoa</taxon>
        <taxon>Ecdysozoa</taxon>
        <taxon>Arthropoda</taxon>
        <taxon>Chelicerata</taxon>
        <taxon>Arachnida</taxon>
        <taxon>Araneae</taxon>
        <taxon>Araneomorphae</taxon>
        <taxon>Entelegynae</taxon>
        <taxon>Araneoidea</taxon>
        <taxon>Linyphiidae</taxon>
        <taxon>Erigoninae</taxon>
        <taxon>Oedothorax</taxon>
    </lineage>
</organism>
<dbReference type="AlphaFoldDB" id="A0AAV6TL36"/>
<evidence type="ECO:0000256" key="1">
    <source>
        <dbReference type="SAM" id="MobiDB-lite"/>
    </source>
</evidence>
<feature type="non-terminal residue" evidence="2">
    <location>
        <position position="491"/>
    </location>
</feature>
<dbReference type="Proteomes" id="UP000827092">
    <property type="component" value="Unassembled WGS sequence"/>
</dbReference>
<dbReference type="EMBL" id="JAFNEN010003117">
    <property type="protein sequence ID" value="KAG8172100.1"/>
    <property type="molecule type" value="Genomic_DNA"/>
</dbReference>
<evidence type="ECO:0000313" key="3">
    <source>
        <dbReference type="Proteomes" id="UP000827092"/>
    </source>
</evidence>
<sequence>MFGAYSGVAVPHLDHRFFAFHDWGVSVYEPDNCRLYHQIQSTDVIPGTQEYVCGDRGLNCSWGAAINVADRYVYASQPNKDRILIISRLQMVVVDVSIGKALVYRICGLKIGKATLGPRRAKDPRRFEIKYDCSTLPLDPEYRCHSEHARVRVRASTSHGAPPSTWPTDTRMRRSPTRTEYSIISRLQMVVVDVVVTDKFPVELHYVPNLDQVWVLCWRGHQDRGTKTIQIIRDASQKKKHHTVHPEPVDGHFDLVSGLFVPSPQDLGHGWKYGYVVHTNQRGMYKLDLQGMKYLKTVDLTPYNCAPKSADFASFGGLVILECLEPVTGRHHRPDRPGLPDRHGAGALDRPVRPTPRLARLQAGRHSESRREERRHCGSRDHRRRSPLPVRRQDYAPDRVRGLLPLSHHPLVRPLRDILDQRGHPVRRPPRRQGRDDHWNRPTSRHRRLGEQQKDQSKVPACSGPTWPPLLKMPCLWSTEKTRTVNFEIGS</sequence>
<feature type="compositionally biased region" description="Basic and acidic residues" evidence="1">
    <location>
        <begin position="335"/>
        <end position="344"/>
    </location>
</feature>
<gene>
    <name evidence="2" type="ORF">JTE90_021816</name>
</gene>
<feature type="region of interest" description="Disordered" evidence="1">
    <location>
        <begin position="416"/>
        <end position="465"/>
    </location>
</feature>
<keyword evidence="3" id="KW-1185">Reference proteome</keyword>
<proteinExistence type="predicted"/>